<keyword evidence="2" id="KW-0812">Transmembrane</keyword>
<dbReference type="Proteomes" id="UP000886884">
    <property type="component" value="Unassembled WGS sequence"/>
</dbReference>
<dbReference type="SUPFAM" id="SSF81606">
    <property type="entry name" value="PP2C-like"/>
    <property type="match status" value="1"/>
</dbReference>
<dbReference type="InterPro" id="IPR052016">
    <property type="entry name" value="Bact_Sigma-Reg"/>
</dbReference>
<dbReference type="SMART" id="SM00331">
    <property type="entry name" value="PP2C_SIG"/>
    <property type="match status" value="1"/>
</dbReference>
<dbReference type="GO" id="GO:0016791">
    <property type="term" value="F:phosphatase activity"/>
    <property type="evidence" value="ECO:0007669"/>
    <property type="project" value="TreeGrafter"/>
</dbReference>
<evidence type="ECO:0000313" key="4">
    <source>
        <dbReference type="EMBL" id="HIV27828.1"/>
    </source>
</evidence>
<accession>A0A9D1P741</accession>
<feature type="transmembrane region" description="Helical" evidence="2">
    <location>
        <begin position="175"/>
        <end position="206"/>
    </location>
</feature>
<evidence type="ECO:0000259" key="3">
    <source>
        <dbReference type="SMART" id="SM00331"/>
    </source>
</evidence>
<sequence>MKKMVQCWLRLAIWGLWMALCVRARVADGFAPFASAAYAVLRLSGIHPLVLLGGSALGCAASGLGWMGYQALVGCAVVELLYRFSLLQRLDRPVLAGVLAFLGTGLPGVLFSYGIAYNLLGSGLSAMVSMAVAPVLLPLCGRMQEKRIFSREEQFAVALAAVIVAIGLRDTPLQGAYMTLCVLAASAAGAGAGALSGVLMGAALAFSGGQPEAAAVMGMSGALCGVLADAPQWVRALAFLAVCQTAYLGPFGYSLPAAPFPQALCGALASLALPCGRIRELLAAGEARREVCAIARAEKQLRDAAAVLGEMAQAQRVESEEGGVQAVRQTFRALQGALQGVANGLHGGQIFWTRKPVRLNATVGVSVRAKEAVCGDSYAVVPLSDDRMMAVICDGMGTGEAARAQSERAVRLITRWMQAGADAPSAIGAANAFFLWQGSETFSTLDLAVIDLRASRAELYKLAAPPSLHLHADAVTEIAGADLPIGVLEGARPTPVSVALRRGDTLFMASDGVMDRYTAQELSAVLRTQVNARKACEAVVRAQRTPKDDMTAIVVKLT</sequence>
<dbReference type="EMBL" id="DVOT01000136">
    <property type="protein sequence ID" value="HIV27828.1"/>
    <property type="molecule type" value="Genomic_DNA"/>
</dbReference>
<dbReference type="PANTHER" id="PTHR43156">
    <property type="entry name" value="STAGE II SPORULATION PROTEIN E-RELATED"/>
    <property type="match status" value="1"/>
</dbReference>
<gene>
    <name evidence="4" type="ORF">IAA64_07660</name>
</gene>
<dbReference type="Gene3D" id="3.60.40.10">
    <property type="entry name" value="PPM-type phosphatase domain"/>
    <property type="match status" value="1"/>
</dbReference>
<reference evidence="4" key="1">
    <citation type="submission" date="2020-10" db="EMBL/GenBank/DDBJ databases">
        <authorList>
            <person name="Gilroy R."/>
        </authorList>
    </citation>
    <scope>NUCLEOTIDE SEQUENCE</scope>
    <source>
        <strain evidence="4">CHK183-6373</strain>
    </source>
</reference>
<dbReference type="Pfam" id="PF07228">
    <property type="entry name" value="SpoIIE"/>
    <property type="match status" value="1"/>
</dbReference>
<evidence type="ECO:0000256" key="1">
    <source>
        <dbReference type="ARBA" id="ARBA00022801"/>
    </source>
</evidence>
<feature type="domain" description="PPM-type phosphatase" evidence="3">
    <location>
        <begin position="360"/>
        <end position="557"/>
    </location>
</feature>
<feature type="transmembrane region" description="Helical" evidence="2">
    <location>
        <begin position="63"/>
        <end position="82"/>
    </location>
</feature>
<reference evidence="4" key="2">
    <citation type="journal article" date="2021" name="PeerJ">
        <title>Extensive microbial diversity within the chicken gut microbiome revealed by metagenomics and culture.</title>
        <authorList>
            <person name="Gilroy R."/>
            <person name="Ravi A."/>
            <person name="Getino M."/>
            <person name="Pursley I."/>
            <person name="Horton D.L."/>
            <person name="Alikhan N.F."/>
            <person name="Baker D."/>
            <person name="Gharbi K."/>
            <person name="Hall N."/>
            <person name="Watson M."/>
            <person name="Adriaenssens E.M."/>
            <person name="Foster-Nyarko E."/>
            <person name="Jarju S."/>
            <person name="Secka A."/>
            <person name="Antonio M."/>
            <person name="Oren A."/>
            <person name="Chaudhuri R.R."/>
            <person name="La Ragione R."/>
            <person name="Hildebrand F."/>
            <person name="Pallen M.J."/>
        </authorList>
    </citation>
    <scope>NUCLEOTIDE SEQUENCE</scope>
    <source>
        <strain evidence="4">CHK183-6373</strain>
    </source>
</reference>
<keyword evidence="2" id="KW-1133">Transmembrane helix</keyword>
<dbReference type="InterPro" id="IPR001932">
    <property type="entry name" value="PPM-type_phosphatase-like_dom"/>
</dbReference>
<organism evidence="4 5">
    <name type="scientific">Candidatus Ornithocaccomicrobium faecavium</name>
    <dbReference type="NCBI Taxonomy" id="2840890"/>
    <lineage>
        <taxon>Bacteria</taxon>
        <taxon>Bacillati</taxon>
        <taxon>Bacillota</taxon>
        <taxon>Clostridia</taxon>
        <taxon>Candidatus Ornithocaccomicrobium</taxon>
    </lineage>
</organism>
<feature type="transmembrane region" description="Helical" evidence="2">
    <location>
        <begin position="122"/>
        <end position="141"/>
    </location>
</feature>
<keyword evidence="1" id="KW-0378">Hydrolase</keyword>
<protein>
    <submittedName>
        <fullName evidence="4">SpoIIE family protein phosphatase</fullName>
    </submittedName>
</protein>
<dbReference type="PANTHER" id="PTHR43156:SF2">
    <property type="entry name" value="STAGE II SPORULATION PROTEIN E"/>
    <property type="match status" value="1"/>
</dbReference>
<dbReference type="AlphaFoldDB" id="A0A9D1P741"/>
<proteinExistence type="predicted"/>
<feature type="transmembrane region" description="Helical" evidence="2">
    <location>
        <begin position="94"/>
        <end position="116"/>
    </location>
</feature>
<dbReference type="InterPro" id="IPR036457">
    <property type="entry name" value="PPM-type-like_dom_sf"/>
</dbReference>
<name>A0A9D1P741_9FIRM</name>
<keyword evidence="2" id="KW-0472">Membrane</keyword>
<comment type="caution">
    <text evidence="4">The sequence shown here is derived from an EMBL/GenBank/DDBJ whole genome shotgun (WGS) entry which is preliminary data.</text>
</comment>
<evidence type="ECO:0000313" key="5">
    <source>
        <dbReference type="Proteomes" id="UP000886884"/>
    </source>
</evidence>
<evidence type="ECO:0000256" key="2">
    <source>
        <dbReference type="SAM" id="Phobius"/>
    </source>
</evidence>